<dbReference type="Pfam" id="PF01522">
    <property type="entry name" value="Polysacc_deac_1"/>
    <property type="match status" value="1"/>
</dbReference>
<dbReference type="Proteomes" id="UP001596380">
    <property type="component" value="Unassembled WGS sequence"/>
</dbReference>
<proteinExistence type="predicted"/>
<dbReference type="InterPro" id="IPR002509">
    <property type="entry name" value="NODB_dom"/>
</dbReference>
<dbReference type="SUPFAM" id="SSF88713">
    <property type="entry name" value="Glycoside hydrolase/deacetylase"/>
    <property type="match status" value="1"/>
</dbReference>
<dbReference type="InterPro" id="IPR011330">
    <property type="entry name" value="Glyco_hydro/deAcase_b/a-brl"/>
</dbReference>
<evidence type="ECO:0000313" key="5">
    <source>
        <dbReference type="EMBL" id="MFC6878374.1"/>
    </source>
</evidence>
<evidence type="ECO:0000256" key="3">
    <source>
        <dbReference type="SAM" id="MobiDB-lite"/>
    </source>
</evidence>
<keyword evidence="2" id="KW-0378">Hydrolase</keyword>
<sequence length="326" mass="34171">MTGVMLAAAGCGQAPSRRAQAARQQVAVGGQRAKPPAPPPPRRIDCDQARCVALTFDDGPGEYTGRLLGTLRTAGARATFFMLGENVHAFRGVVRQMALDGHELANHTWSHPQLTALPTSKVRSEVQRTQAVIEEASGGVRPRLMRPPYGATDKRVGAVVGMPEILWSVDTLDWQHLDAARNVKVGVSEPKRGGIVLFHDIHKPSVNAVPKVLAGLKRRGFTFVTVSELFQNRRLEPGRTYTELAPKAAPQPPGPPPGSPAGPPSATTPASPSAPASPSGPMNPAAPPQGAGPSGDAPSPPVADVRAPKVLAPSMLAPEVLSPLAR</sequence>
<accession>A0ABW2C9V3</accession>
<dbReference type="InterPro" id="IPR050248">
    <property type="entry name" value="Polysacc_deacetylase_ArnD"/>
</dbReference>
<dbReference type="PANTHER" id="PTHR10587">
    <property type="entry name" value="GLYCOSYL TRANSFERASE-RELATED"/>
    <property type="match status" value="1"/>
</dbReference>
<dbReference type="PROSITE" id="PS51677">
    <property type="entry name" value="NODB"/>
    <property type="match status" value="1"/>
</dbReference>
<name>A0ABW2C9V3_9ACTN</name>
<dbReference type="RefSeq" id="WP_378062993.1">
    <property type="nucleotide sequence ID" value="NZ_JBHSXS010000001.1"/>
</dbReference>
<evidence type="ECO:0000256" key="1">
    <source>
        <dbReference type="ARBA" id="ARBA00022723"/>
    </source>
</evidence>
<feature type="domain" description="NodB homology" evidence="4">
    <location>
        <begin position="50"/>
        <end position="224"/>
    </location>
</feature>
<keyword evidence="1" id="KW-0479">Metal-binding</keyword>
<feature type="compositionally biased region" description="Pro residues" evidence="3">
    <location>
        <begin position="249"/>
        <end position="263"/>
    </location>
</feature>
<feature type="region of interest" description="Disordered" evidence="3">
    <location>
        <begin position="244"/>
        <end position="306"/>
    </location>
</feature>
<evidence type="ECO:0000256" key="2">
    <source>
        <dbReference type="ARBA" id="ARBA00022801"/>
    </source>
</evidence>
<evidence type="ECO:0000259" key="4">
    <source>
        <dbReference type="PROSITE" id="PS51677"/>
    </source>
</evidence>
<feature type="compositionally biased region" description="Low complexity" evidence="3">
    <location>
        <begin position="17"/>
        <end position="34"/>
    </location>
</feature>
<feature type="region of interest" description="Disordered" evidence="3">
    <location>
        <begin position="15"/>
        <end position="43"/>
    </location>
</feature>
<dbReference type="Gene3D" id="3.20.20.370">
    <property type="entry name" value="Glycoside hydrolase/deacetylase"/>
    <property type="match status" value="1"/>
</dbReference>
<gene>
    <name evidence="5" type="ORF">ACFQKB_01205</name>
</gene>
<reference evidence="6" key="1">
    <citation type="journal article" date="2019" name="Int. J. Syst. Evol. Microbiol.">
        <title>The Global Catalogue of Microorganisms (GCM) 10K type strain sequencing project: providing services to taxonomists for standard genome sequencing and annotation.</title>
        <authorList>
            <consortium name="The Broad Institute Genomics Platform"/>
            <consortium name="The Broad Institute Genome Sequencing Center for Infectious Disease"/>
            <person name="Wu L."/>
            <person name="Ma J."/>
        </authorList>
    </citation>
    <scope>NUCLEOTIDE SEQUENCE [LARGE SCALE GENOMIC DNA]</scope>
    <source>
        <strain evidence="6">JCM 3369</strain>
    </source>
</reference>
<evidence type="ECO:0000313" key="6">
    <source>
        <dbReference type="Proteomes" id="UP001596380"/>
    </source>
</evidence>
<dbReference type="PANTHER" id="PTHR10587:SF133">
    <property type="entry name" value="CHITIN DEACETYLASE 1-RELATED"/>
    <property type="match status" value="1"/>
</dbReference>
<organism evidence="5 6">
    <name type="scientific">Actinomadura yumaensis</name>
    <dbReference type="NCBI Taxonomy" id="111807"/>
    <lineage>
        <taxon>Bacteria</taxon>
        <taxon>Bacillati</taxon>
        <taxon>Actinomycetota</taxon>
        <taxon>Actinomycetes</taxon>
        <taxon>Streptosporangiales</taxon>
        <taxon>Thermomonosporaceae</taxon>
        <taxon>Actinomadura</taxon>
    </lineage>
</organism>
<keyword evidence="6" id="KW-1185">Reference proteome</keyword>
<feature type="compositionally biased region" description="Low complexity" evidence="3">
    <location>
        <begin position="264"/>
        <end position="297"/>
    </location>
</feature>
<comment type="caution">
    <text evidence="5">The sequence shown here is derived from an EMBL/GenBank/DDBJ whole genome shotgun (WGS) entry which is preliminary data.</text>
</comment>
<dbReference type="EMBL" id="JBHSXS010000001">
    <property type="protein sequence ID" value="MFC6878374.1"/>
    <property type="molecule type" value="Genomic_DNA"/>
</dbReference>
<protein>
    <submittedName>
        <fullName evidence="5">Polysaccharide deacetylase family protein</fullName>
    </submittedName>
</protein>